<gene>
    <name evidence="1" type="ORF">EZS28_000551</name>
</gene>
<dbReference type="EMBL" id="SNRW01000046">
    <property type="protein sequence ID" value="KAA6403913.1"/>
    <property type="molecule type" value="Genomic_DNA"/>
</dbReference>
<evidence type="ECO:0008006" key="3">
    <source>
        <dbReference type="Google" id="ProtNLM"/>
    </source>
</evidence>
<reference evidence="1 2" key="1">
    <citation type="submission" date="2019-03" db="EMBL/GenBank/DDBJ databases">
        <title>Single cell metagenomics reveals metabolic interactions within the superorganism composed of flagellate Streblomastix strix and complex community of Bacteroidetes bacteria on its surface.</title>
        <authorList>
            <person name="Treitli S.C."/>
            <person name="Kolisko M."/>
            <person name="Husnik F."/>
            <person name="Keeling P."/>
            <person name="Hampl V."/>
        </authorList>
    </citation>
    <scope>NUCLEOTIDE SEQUENCE [LARGE SCALE GENOMIC DNA]</scope>
    <source>
        <strain evidence="1">ST1C</strain>
    </source>
</reference>
<proteinExistence type="predicted"/>
<sequence>MPFGTQYSQIFFAETLAMIPLKILSELDIRIFICVEDLLTQYYNKEKLLEQTQILMIVLETFNRTIVQEKCETEPKQYINFLQ</sequence>
<protein>
    <recommendedName>
        <fullName evidence="3">Reverse transcriptase domain-containing protein</fullName>
    </recommendedName>
</protein>
<dbReference type="Proteomes" id="UP000324800">
    <property type="component" value="Unassembled WGS sequence"/>
</dbReference>
<organism evidence="1 2">
    <name type="scientific">Streblomastix strix</name>
    <dbReference type="NCBI Taxonomy" id="222440"/>
    <lineage>
        <taxon>Eukaryota</taxon>
        <taxon>Metamonada</taxon>
        <taxon>Preaxostyla</taxon>
        <taxon>Oxymonadida</taxon>
        <taxon>Streblomastigidae</taxon>
        <taxon>Streblomastix</taxon>
    </lineage>
</organism>
<evidence type="ECO:0000313" key="1">
    <source>
        <dbReference type="EMBL" id="KAA6403913.1"/>
    </source>
</evidence>
<accession>A0A5J4X9W6</accession>
<comment type="caution">
    <text evidence="1">The sequence shown here is derived from an EMBL/GenBank/DDBJ whole genome shotgun (WGS) entry which is preliminary data.</text>
</comment>
<dbReference type="AlphaFoldDB" id="A0A5J4X9W6"/>
<name>A0A5J4X9W6_9EUKA</name>
<evidence type="ECO:0000313" key="2">
    <source>
        <dbReference type="Proteomes" id="UP000324800"/>
    </source>
</evidence>